<keyword evidence="2" id="KW-1185">Reference proteome</keyword>
<dbReference type="EMBL" id="WEGK01000001">
    <property type="protein sequence ID" value="MQY17339.1"/>
    <property type="molecule type" value="Genomic_DNA"/>
</dbReference>
<evidence type="ECO:0008006" key="3">
    <source>
        <dbReference type="Google" id="ProtNLM"/>
    </source>
</evidence>
<protein>
    <recommendedName>
        <fullName evidence="3">Transposase</fullName>
    </recommendedName>
</protein>
<reference evidence="1 2" key="1">
    <citation type="submission" date="2019-10" db="EMBL/GenBank/DDBJ databases">
        <title>Nocardia macrotermitis sp. nov. and Nocardia aurantia sp. nov., isolated from the gut of fungus growing-termite Macrotermes natalensis.</title>
        <authorList>
            <person name="Benndorf R."/>
            <person name="Schwitalla J."/>
            <person name="Martin K."/>
            <person name="De Beer W."/>
            <person name="Kaster A.-K."/>
            <person name="Vollmers J."/>
            <person name="Poulsen M."/>
            <person name="Beemelmanns C."/>
        </authorList>
    </citation>
    <scope>NUCLEOTIDE SEQUENCE [LARGE SCALE GENOMIC DNA]</scope>
    <source>
        <strain evidence="1 2">RB20</strain>
    </source>
</reference>
<name>A0A7K0CV03_9NOCA</name>
<organism evidence="1 2">
    <name type="scientific">Nocardia macrotermitis</name>
    <dbReference type="NCBI Taxonomy" id="2585198"/>
    <lineage>
        <taxon>Bacteria</taxon>
        <taxon>Bacillati</taxon>
        <taxon>Actinomycetota</taxon>
        <taxon>Actinomycetes</taxon>
        <taxon>Mycobacteriales</taxon>
        <taxon>Nocardiaceae</taxon>
        <taxon>Nocardia</taxon>
    </lineage>
</organism>
<proteinExistence type="predicted"/>
<dbReference type="RefSeq" id="WP_227833102.1">
    <property type="nucleotide sequence ID" value="NZ_WEGK01000001.1"/>
</dbReference>
<evidence type="ECO:0000313" key="2">
    <source>
        <dbReference type="Proteomes" id="UP000438448"/>
    </source>
</evidence>
<accession>A0A7K0CV03</accession>
<sequence length="120" mass="14015">MDEVVRYTYRLRPGRTAEKALLAEWGRCCWLWNEAVHQHRSGQKPTFAKLGKLLTRARASMPWLREGSQVAQQQMLREYARALEQSFTVKGRRRPKVKSRKRSLPSLEYTLRGSRSVRAG</sequence>
<dbReference type="Proteomes" id="UP000438448">
    <property type="component" value="Unassembled WGS sequence"/>
</dbReference>
<gene>
    <name evidence="1" type="ORF">NRB20_04020</name>
</gene>
<evidence type="ECO:0000313" key="1">
    <source>
        <dbReference type="EMBL" id="MQY17339.1"/>
    </source>
</evidence>
<comment type="caution">
    <text evidence="1">The sequence shown here is derived from an EMBL/GenBank/DDBJ whole genome shotgun (WGS) entry which is preliminary data.</text>
</comment>
<dbReference type="AlphaFoldDB" id="A0A7K0CV03"/>